<feature type="region of interest" description="Disordered" evidence="1">
    <location>
        <begin position="2188"/>
        <end position="2249"/>
    </location>
</feature>
<dbReference type="EMBL" id="CAFBMR010000036">
    <property type="protein sequence ID" value="CAB4914349.1"/>
    <property type="molecule type" value="Genomic_DNA"/>
</dbReference>
<gene>
    <name evidence="3" type="ORF">UFOPK3610_01024</name>
</gene>
<feature type="region of interest" description="Disordered" evidence="1">
    <location>
        <begin position="1416"/>
        <end position="1442"/>
    </location>
</feature>
<dbReference type="SUPFAM" id="SSF117074">
    <property type="entry name" value="Hypothetical protein PA1324"/>
    <property type="match status" value="1"/>
</dbReference>
<feature type="domain" description="CshA" evidence="2">
    <location>
        <begin position="1426"/>
        <end position="1530"/>
    </location>
</feature>
<protein>
    <submittedName>
        <fullName evidence="3">Unannotated protein</fullName>
    </submittedName>
</protein>
<dbReference type="Gene3D" id="2.60.40.10">
    <property type="entry name" value="Immunoglobulins"/>
    <property type="match status" value="1"/>
</dbReference>
<dbReference type="InterPro" id="IPR026395">
    <property type="entry name" value="CshA_fibril"/>
</dbReference>
<name>A0A6J7HF80_9ZZZZ</name>
<sequence length="2516" mass="250795">MRRLHRTVLGGGTGFVLALASVINGPLAQAVAATVTISPASPTVSPGSTLDLTASAPIAQAGSTTQQITQEIDPTKLRLTRVSDITYPSGWTLSYCSGLATDCAVAANFSATTPANAAAWAEVKAVKATGTVDSQGENAGRQVAQASVSGGGVAQTPTTLPSSGLGLDGFKVFFDPGRTRVFNIYHHTSGAIMDCYVVLTGSRCVGFPFNYGGESAESALGVVVGSTAWIGGNGGLFCVDLAAVLANSANAAGGGSPSKCFSGGTSALVSLKASTWFQWFTGGTQLGQSAETRLYALDSTSTAAMVYCIDTATRSACGTPTINPNLVGAGNQNGNDGSNIFKSGDLLYVSIANGNVSPVTEQVTCVRISSGAKCPGWTSDDTYSSASGRKDGKFVPIPAADGSTRAVCYYRVDTTHKCWEADGTQRTASYYNFPNFNTTNSGSTYSYGVPTQIGSRVYYGNARWQDPTPTYSKAEVICFDATAFSGLGGRCNDAATNLYSTTTKNYVNYTVTPDPTIPNCLWITQHANPVFKTVNILTGDLGCSAIAPQRATFSGATAVPRMGCSATSAIQEWSSFTLDTPTSGFTSAKLTVQNSSGANITGWTDIPLTAGVPLNLSALSTASTGQTPNFLVDFQGISGSLTATARIQVIGDAPQLCTHVTAQAICPATLGPIDPAALVSGLAVVTGSGSSTAGATTTPFASSTSNVTVSAPTEAQCGSTLTGRAGDASLGSGGSAVPGAIVSLLDSSGNAVLSGGIAVTTTTSASGTYSFGYLTPGTYRVGFPATATATSTSATVVSGAAGSSLTTVSAVSGVSTSAADVLVVGTNGVVNGLYLIAAAATADTSTGKAGVAQTITPLANDTASTGATYSGGSTALKLCGAAQAYPNCTATTLVTSGQGSYSVSGTTVTFTPCTGVNTPVMTPACTGAFTGTASAVSYQSTDSLGRTATSTITPTVVPAPVTVNDTSTGAWNTPQSISPLANDLRGNAYDSSYPLLSSSMGICLGSVTLATSCTGTTALTTADGTYSLNTSTGVVTFTPNASFTGVVTAPIKYAAADSLGQRVIASITPTVTAPPVPTAASESKVVSAGTSVSFTTLTGSSGLATPGTTSGPSFTTAQTFLCGVSPAETPPTCTKTSITVAGGTYTLNQTTGVVTFAANANASPGAQTAISYVVKDALGRTANATLTPTVPGPPTVVADTGTGSWDTNQTYSPLANDSSATSTLVTSSLKLCGISPTQVSPNCTQTSLTVAGQGTYTVNAGGTVTFDPLPTFAVSGTTAATAVSYQVSDANGLTSSTTITPTVNPPANPTAADQSKTVIAGQTATFSPLIGAGGLSTSGGPALSTACLLVSGTCDADGSVVISGEGTWALNPSTLIPTFTPCSAVGVPDASCAGPFSGTPTPLSYRVTDAVGHTATGVLTPTIPPSPTAVDDVSRGEQDSTQTASLLANDAAGTAAAPLNASSLKICAIGSTPCTGIGDVTTANGSYHLNANGTVTFTPNPGYSGTDTGIAYTVSDSLGRSGSATYTPTVLPTPAPIAYPDAKSGAYGSNIALTPLTSANSSSADSAGTQPANTSTTYVTGLALDSATLKLCSSGQVPPNCTATSVTTVDGTYTLSGSTVTFAGASGFSGTAAAPITYQVANTYTTTVINPSSTTTSGPTTTDPTAACAATPGCTVNVVNDADGTAPNGVGGTTPGYTPTWTTTQAAVVSTTVGSQVASSTITPTITVAAVAALPNTATTPWNTPVTASVLADDTFAGTLASVSSSLKLCGPNDAGTCAQTSVTISGQGTYDIVTVGGVQQVTFTPLASFTGTATAVTYAAVDPLGRTVSSTFTPTVSEPIGPTAAPDTKSVIAGGSVNFATLLAGQGKVSAGDNSVQNAATCLLDPGTTSCASSNTVVTAHGTYVLDTSTGIVRFTASSSAPSGALTAMQYRVTDSFGMTSTSTLTPTVYQRPNVLPVTNADLVNTTQSVANLLAGATKDSSATLASSALRLCDLAGGDVVPDCAATTVTLAGYGTFVLDPSTGAVVFTPVTGFTGTVPVLDYSVTDSLGQKAYSTITVTVNPLPEPVATNDAASGTVGDTLTFQPDTNDSAGTNSASISGLTLDPTSIRLCDVMPNAQTPPHCSATSVTTADGTYTLDPSTGAVTFVGAVGFSGTATNPVRYQISNSYSAGGTPGSATTSALLIPTLTPQPANGRSSEGSDGNSLAAEPSVAPGADPATPATDPASSAGAGPKLQPQRDTTFVNPGAPVVLDPLADATPTPGSTFKPSSVRIWDGNSWETTVTEPGVGTWTVIRGKVEFLPARGYTGTAIIRVRATDTAGARATSSLKVIVQPRNAAASINRPATTKVPTAINAGVVMRTATCPSPTVGGKPTAWITLGGRTIPVKNIALAADGSLTPPASNLVAGLSTDHAALGAKVGTSVISWHVRYGSGCDGALNSLLTAPVGTTFTVKPRNGAPIEYRITEQLTVPKGTIERKWFSAEGPHRLTLLTCNGLKNGEFTQTTYIGAEPVQQA</sequence>
<dbReference type="Pfam" id="PF19076">
    <property type="entry name" value="CshA_repeat"/>
    <property type="match status" value="5"/>
</dbReference>
<organism evidence="3">
    <name type="scientific">freshwater metagenome</name>
    <dbReference type="NCBI Taxonomy" id="449393"/>
    <lineage>
        <taxon>unclassified sequences</taxon>
        <taxon>metagenomes</taxon>
        <taxon>ecological metagenomes</taxon>
    </lineage>
</organism>
<dbReference type="NCBIfam" id="TIGR04225">
    <property type="entry name" value="CshA_fibril_rpt"/>
    <property type="match status" value="5"/>
</dbReference>
<dbReference type="CDD" id="cd05829">
    <property type="entry name" value="Sortase_F"/>
    <property type="match status" value="1"/>
</dbReference>
<dbReference type="Gene3D" id="2.60.40.3440">
    <property type="match status" value="1"/>
</dbReference>
<evidence type="ECO:0000313" key="3">
    <source>
        <dbReference type="EMBL" id="CAB4914349.1"/>
    </source>
</evidence>
<feature type="domain" description="CshA" evidence="2">
    <location>
        <begin position="2006"/>
        <end position="2062"/>
    </location>
</feature>
<reference evidence="3" key="1">
    <citation type="submission" date="2020-05" db="EMBL/GenBank/DDBJ databases">
        <authorList>
            <person name="Chiriac C."/>
            <person name="Salcher M."/>
            <person name="Ghai R."/>
            <person name="Kavagutti S V."/>
        </authorList>
    </citation>
    <scope>NUCLEOTIDE SEQUENCE</scope>
</reference>
<feature type="compositionally biased region" description="Polar residues" evidence="1">
    <location>
        <begin position="2188"/>
        <end position="2205"/>
    </location>
</feature>
<evidence type="ECO:0000259" key="2">
    <source>
        <dbReference type="Pfam" id="PF19076"/>
    </source>
</evidence>
<proteinExistence type="predicted"/>
<dbReference type="InterPro" id="IPR042001">
    <property type="entry name" value="Sortase_F"/>
</dbReference>
<accession>A0A6J7HF80</accession>
<dbReference type="InterPro" id="IPR013783">
    <property type="entry name" value="Ig-like_fold"/>
</dbReference>
<feature type="region of interest" description="Disordered" evidence="1">
    <location>
        <begin position="1185"/>
        <end position="1204"/>
    </location>
</feature>
<feature type="compositionally biased region" description="Low complexity" evidence="1">
    <location>
        <begin position="1185"/>
        <end position="1203"/>
    </location>
</feature>
<feature type="compositionally biased region" description="Low complexity" evidence="1">
    <location>
        <begin position="2214"/>
        <end position="2234"/>
    </location>
</feature>
<feature type="domain" description="CshA" evidence="2">
    <location>
        <begin position="1779"/>
        <end position="1837"/>
    </location>
</feature>
<feature type="domain" description="CshA" evidence="2">
    <location>
        <begin position="1194"/>
        <end position="1303"/>
    </location>
</feature>
<evidence type="ECO:0000256" key="1">
    <source>
        <dbReference type="SAM" id="MobiDB-lite"/>
    </source>
</evidence>
<feature type="domain" description="CshA" evidence="2">
    <location>
        <begin position="961"/>
        <end position="1071"/>
    </location>
</feature>